<proteinExistence type="predicted"/>
<dbReference type="AlphaFoldDB" id="A0A978UTZ4"/>
<organism evidence="1 2">
    <name type="scientific">Ziziphus jujuba var. spinosa</name>
    <dbReference type="NCBI Taxonomy" id="714518"/>
    <lineage>
        <taxon>Eukaryota</taxon>
        <taxon>Viridiplantae</taxon>
        <taxon>Streptophyta</taxon>
        <taxon>Embryophyta</taxon>
        <taxon>Tracheophyta</taxon>
        <taxon>Spermatophyta</taxon>
        <taxon>Magnoliopsida</taxon>
        <taxon>eudicotyledons</taxon>
        <taxon>Gunneridae</taxon>
        <taxon>Pentapetalae</taxon>
        <taxon>rosids</taxon>
        <taxon>fabids</taxon>
        <taxon>Rosales</taxon>
        <taxon>Rhamnaceae</taxon>
        <taxon>Paliureae</taxon>
        <taxon>Ziziphus</taxon>
    </lineage>
</organism>
<sequence length="113" mass="12422">MASILLEGLPPVLAPWRLSTRVQGGEISVFEATKWGRQLHVEATVDKCKDLFKVLRPYVVDVGGGNGTTLGMPFLIVVENVVADMFYSVPKADAVFIMISTIYKFSVVALDYI</sequence>
<dbReference type="Proteomes" id="UP000813462">
    <property type="component" value="Unassembled WGS sequence"/>
</dbReference>
<reference evidence="1" key="1">
    <citation type="journal article" date="2021" name="Front. Plant Sci.">
        <title>Chromosome-Scale Genome Assembly for Chinese Sour Jujube and Insights Into Its Genome Evolution and Domestication Signature.</title>
        <authorList>
            <person name="Shen L.-Y."/>
            <person name="Luo H."/>
            <person name="Wang X.-L."/>
            <person name="Wang X.-M."/>
            <person name="Qiu X.-J."/>
            <person name="Liu H."/>
            <person name="Zhou S.-S."/>
            <person name="Jia K.-H."/>
            <person name="Nie S."/>
            <person name="Bao Y.-T."/>
            <person name="Zhang R.-G."/>
            <person name="Yun Q.-Z."/>
            <person name="Chai Y.-H."/>
            <person name="Lu J.-Y."/>
            <person name="Li Y."/>
            <person name="Zhao S.-W."/>
            <person name="Mao J.-F."/>
            <person name="Jia S.-G."/>
            <person name="Mao Y.-M."/>
        </authorList>
    </citation>
    <scope>NUCLEOTIDE SEQUENCE</scope>
    <source>
        <strain evidence="1">AT0</strain>
        <tissue evidence="1">Leaf</tissue>
    </source>
</reference>
<evidence type="ECO:0000313" key="2">
    <source>
        <dbReference type="Proteomes" id="UP000813462"/>
    </source>
</evidence>
<gene>
    <name evidence="1" type="ORF">FEM48_Zijuj09G0161600</name>
</gene>
<comment type="caution">
    <text evidence="1">The sequence shown here is derived from an EMBL/GenBank/DDBJ whole genome shotgun (WGS) entry which is preliminary data.</text>
</comment>
<name>A0A978UTZ4_ZIZJJ</name>
<dbReference type="EMBL" id="JAEACU010000009">
    <property type="protein sequence ID" value="KAH7518344.1"/>
    <property type="molecule type" value="Genomic_DNA"/>
</dbReference>
<protein>
    <submittedName>
        <fullName evidence="1">Uncharacterized protein</fullName>
    </submittedName>
</protein>
<evidence type="ECO:0000313" key="1">
    <source>
        <dbReference type="EMBL" id="KAH7518344.1"/>
    </source>
</evidence>
<accession>A0A978UTZ4</accession>